<accession>A0ABQ5MXS8</accession>
<dbReference type="Proteomes" id="UP001209654">
    <property type="component" value="Unassembled WGS sequence"/>
</dbReference>
<proteinExistence type="predicted"/>
<name>A0ABQ5MXS8_9MICC</name>
<organism evidence="1 2">
    <name type="scientific">Arthrobacter mangrovi</name>
    <dbReference type="NCBI Taxonomy" id="2966350"/>
    <lineage>
        <taxon>Bacteria</taxon>
        <taxon>Bacillati</taxon>
        <taxon>Actinomycetota</taxon>
        <taxon>Actinomycetes</taxon>
        <taxon>Micrococcales</taxon>
        <taxon>Micrococcaceae</taxon>
        <taxon>Arthrobacter</taxon>
    </lineage>
</organism>
<sequence>MTHHRCKITLKAAAGSAWSALQNQLQTAHKEVRSPAVSGGRYRTNYPTPPCCLSVAVSPEVPYGMTYERNKPGISPLGIPRCHTPHPTET</sequence>
<protein>
    <submittedName>
        <fullName evidence="1">Uncharacterized protein</fullName>
    </submittedName>
</protein>
<evidence type="ECO:0000313" key="2">
    <source>
        <dbReference type="Proteomes" id="UP001209654"/>
    </source>
</evidence>
<reference evidence="1 2" key="1">
    <citation type="journal article" date="2023" name="Int. J. Syst. Evol. Microbiol.">
        <title>Arthrobacter mangrovi sp. nov., an actinobacterium isolated from the rhizosphere of a mangrove.</title>
        <authorList>
            <person name="Hamada M."/>
            <person name="Saitou S."/>
            <person name="Enomoto N."/>
            <person name="Nanri K."/>
            <person name="Hidaka K."/>
            <person name="Miura T."/>
            <person name="Tamura T."/>
        </authorList>
    </citation>
    <scope>NUCLEOTIDE SEQUENCE [LARGE SCALE GENOMIC DNA]</scope>
    <source>
        <strain evidence="1 2">NBRC 112813</strain>
    </source>
</reference>
<keyword evidence="2" id="KW-1185">Reference proteome</keyword>
<comment type="caution">
    <text evidence="1">The sequence shown here is derived from an EMBL/GenBank/DDBJ whole genome shotgun (WGS) entry which is preliminary data.</text>
</comment>
<evidence type="ECO:0000313" key="1">
    <source>
        <dbReference type="EMBL" id="GLB68763.1"/>
    </source>
</evidence>
<dbReference type="EMBL" id="BRVS01000022">
    <property type="protein sequence ID" value="GLB68763.1"/>
    <property type="molecule type" value="Genomic_DNA"/>
</dbReference>
<gene>
    <name evidence="1" type="ORF">AHIS1636_32050</name>
</gene>